<reference evidence="9 10" key="1">
    <citation type="submission" date="2021-03" db="EMBL/GenBank/DDBJ databases">
        <title>Genomic Encyclopedia of Type Strains, Phase IV (KMG-IV): sequencing the most valuable type-strain genomes for metagenomic binning, comparative biology and taxonomic classification.</title>
        <authorList>
            <person name="Goeker M."/>
        </authorList>
    </citation>
    <scope>NUCLEOTIDE SEQUENCE [LARGE SCALE GENOMIC DNA]</scope>
    <source>
        <strain evidence="9 10">DSM 6139</strain>
    </source>
</reference>
<dbReference type="EMBL" id="JAGGKC010000010">
    <property type="protein sequence ID" value="MBP1918956.1"/>
    <property type="molecule type" value="Genomic_DNA"/>
</dbReference>
<organism evidence="9 10">
    <name type="scientific">Youngiibacter multivorans</name>
    <dbReference type="NCBI Taxonomy" id="937251"/>
    <lineage>
        <taxon>Bacteria</taxon>
        <taxon>Bacillati</taxon>
        <taxon>Bacillota</taxon>
        <taxon>Clostridia</taxon>
        <taxon>Eubacteriales</taxon>
        <taxon>Clostridiaceae</taxon>
        <taxon>Youngiibacter</taxon>
    </lineage>
</organism>
<evidence type="ECO:0000256" key="6">
    <source>
        <dbReference type="ARBA" id="ARBA00022989"/>
    </source>
</evidence>
<evidence type="ECO:0000313" key="10">
    <source>
        <dbReference type="Proteomes" id="UP001519271"/>
    </source>
</evidence>
<feature type="transmembrane region" description="Helical" evidence="8">
    <location>
        <begin position="100"/>
        <end position="118"/>
    </location>
</feature>
<name>A0ABS4G345_9CLOT</name>
<evidence type="ECO:0000256" key="5">
    <source>
        <dbReference type="ARBA" id="ARBA00022692"/>
    </source>
</evidence>
<keyword evidence="10" id="KW-1185">Reference proteome</keyword>
<evidence type="ECO:0000256" key="7">
    <source>
        <dbReference type="ARBA" id="ARBA00023136"/>
    </source>
</evidence>
<sequence>MLGLDLMELVMLMIAAMLTGFSKTAVSGATLPAVALVAYSFGGKLSAGIMLTMLMVADLFGVYNYGKYGRLKDLLKVLPPAIVGVFLGAAVGSYLNDAQFKFLIGVTVIFCLVLLIYMETVGRNAKMPSSALFHGATGVVNGFASMVGNAASPIFSVYMLSMGFTKNRFIGTAAWFFFVVNIVKFPFHVFLWKTITLETARYTLYMIPFIVGGAALGVFMIKRVSEKTFKYIVIGMTALASLRLML</sequence>
<keyword evidence="6 8" id="KW-1133">Transmembrane helix</keyword>
<proteinExistence type="inferred from homology"/>
<evidence type="ECO:0000256" key="8">
    <source>
        <dbReference type="RuleBase" id="RU363041"/>
    </source>
</evidence>
<evidence type="ECO:0000256" key="1">
    <source>
        <dbReference type="ARBA" id="ARBA00004651"/>
    </source>
</evidence>
<comment type="similarity">
    <text evidence="2 8">Belongs to the 4-toluene sulfonate uptake permease (TSUP) (TC 2.A.102) family.</text>
</comment>
<dbReference type="PANTHER" id="PTHR30269:SF23">
    <property type="entry name" value="MEMBRANE TRANSPORTER PROTEIN YDHB-RELATED"/>
    <property type="match status" value="1"/>
</dbReference>
<keyword evidence="5 8" id="KW-0812">Transmembrane</keyword>
<dbReference type="Proteomes" id="UP001519271">
    <property type="component" value="Unassembled WGS sequence"/>
</dbReference>
<feature type="transmembrane region" description="Helical" evidence="8">
    <location>
        <begin position="202"/>
        <end position="221"/>
    </location>
</feature>
<evidence type="ECO:0000256" key="4">
    <source>
        <dbReference type="ARBA" id="ARBA00022475"/>
    </source>
</evidence>
<feature type="transmembrane region" description="Helical" evidence="8">
    <location>
        <begin position="12"/>
        <end position="39"/>
    </location>
</feature>
<dbReference type="PANTHER" id="PTHR30269">
    <property type="entry name" value="TRANSMEMBRANE PROTEIN YFCA"/>
    <property type="match status" value="1"/>
</dbReference>
<evidence type="ECO:0000256" key="2">
    <source>
        <dbReference type="ARBA" id="ARBA00009142"/>
    </source>
</evidence>
<comment type="subcellular location">
    <subcellularLocation>
        <location evidence="1 8">Cell membrane</location>
        <topology evidence="1 8">Multi-pass membrane protein</topology>
    </subcellularLocation>
</comment>
<accession>A0ABS4G345</accession>
<gene>
    <name evidence="9" type="ORF">J2Z34_001441</name>
</gene>
<keyword evidence="3" id="KW-0813">Transport</keyword>
<feature type="transmembrane region" description="Helical" evidence="8">
    <location>
        <begin position="169"/>
        <end position="190"/>
    </location>
</feature>
<dbReference type="InterPro" id="IPR052017">
    <property type="entry name" value="TSUP"/>
</dbReference>
<feature type="transmembrane region" description="Helical" evidence="8">
    <location>
        <begin position="77"/>
        <end position="94"/>
    </location>
</feature>
<keyword evidence="4 8" id="KW-1003">Cell membrane</keyword>
<dbReference type="InterPro" id="IPR002781">
    <property type="entry name" value="TM_pro_TauE-like"/>
</dbReference>
<protein>
    <recommendedName>
        <fullName evidence="8">Probable membrane transporter protein</fullName>
    </recommendedName>
</protein>
<evidence type="ECO:0000313" key="9">
    <source>
        <dbReference type="EMBL" id="MBP1918956.1"/>
    </source>
</evidence>
<dbReference type="Pfam" id="PF01925">
    <property type="entry name" value="TauE"/>
    <property type="match status" value="1"/>
</dbReference>
<feature type="transmembrane region" description="Helical" evidence="8">
    <location>
        <begin position="45"/>
        <end position="65"/>
    </location>
</feature>
<dbReference type="RefSeq" id="WP_209459178.1">
    <property type="nucleotide sequence ID" value="NZ_JAGGKC010000010.1"/>
</dbReference>
<evidence type="ECO:0000256" key="3">
    <source>
        <dbReference type="ARBA" id="ARBA00022448"/>
    </source>
</evidence>
<comment type="caution">
    <text evidence="9">The sequence shown here is derived from an EMBL/GenBank/DDBJ whole genome shotgun (WGS) entry which is preliminary data.</text>
</comment>
<keyword evidence="7 8" id="KW-0472">Membrane</keyword>